<feature type="compositionally biased region" description="Basic and acidic residues" evidence="8">
    <location>
        <begin position="8"/>
        <end position="30"/>
    </location>
</feature>
<evidence type="ECO:0000256" key="6">
    <source>
        <dbReference type="NCBIfam" id="TIGR00922"/>
    </source>
</evidence>
<evidence type="ECO:0000259" key="9">
    <source>
        <dbReference type="SMART" id="SM00738"/>
    </source>
</evidence>
<evidence type="ECO:0000256" key="1">
    <source>
        <dbReference type="ARBA" id="ARBA00022472"/>
    </source>
</evidence>
<keyword evidence="12" id="KW-1185">Reference proteome</keyword>
<dbReference type="GO" id="GO:0032784">
    <property type="term" value="P:regulation of DNA-templated transcription elongation"/>
    <property type="evidence" value="ECO:0007669"/>
    <property type="project" value="InterPro"/>
</dbReference>
<dbReference type="Gene3D" id="2.30.30.30">
    <property type="match status" value="1"/>
</dbReference>
<dbReference type="InterPro" id="IPR036735">
    <property type="entry name" value="NGN_dom_sf"/>
</dbReference>
<evidence type="ECO:0000256" key="7">
    <source>
        <dbReference type="RuleBase" id="RU000538"/>
    </source>
</evidence>
<dbReference type="InterPro" id="IPR047050">
    <property type="entry name" value="NGN"/>
</dbReference>
<proteinExistence type="inferred from homology"/>
<dbReference type="HOGENOM" id="CLU_067287_1_1_9"/>
<evidence type="ECO:0000256" key="4">
    <source>
        <dbReference type="ARBA" id="ARBA00023163"/>
    </source>
</evidence>
<comment type="similarity">
    <text evidence="5 7">Belongs to the NusG family.</text>
</comment>
<dbReference type="InterPro" id="IPR014722">
    <property type="entry name" value="Rib_uL2_dom2"/>
</dbReference>
<dbReference type="PANTHER" id="PTHR30265:SF2">
    <property type="entry name" value="TRANSCRIPTION TERMINATION_ANTITERMINATION PROTEIN NUSG"/>
    <property type="match status" value="1"/>
</dbReference>
<dbReference type="SUPFAM" id="SSF82679">
    <property type="entry name" value="N-utilization substance G protein NusG, N-terminal domain"/>
    <property type="match status" value="1"/>
</dbReference>
<keyword evidence="2 5" id="KW-0889">Transcription antitermination</keyword>
<feature type="domain" description="KOW" evidence="10">
    <location>
        <begin position="153"/>
        <end position="180"/>
    </location>
</feature>
<dbReference type="GO" id="GO:0031564">
    <property type="term" value="P:transcription antitermination"/>
    <property type="evidence" value="ECO:0007669"/>
    <property type="project" value="UniProtKB-UniRule"/>
</dbReference>
<dbReference type="Pfam" id="PF00467">
    <property type="entry name" value="KOW"/>
    <property type="match status" value="1"/>
</dbReference>
<dbReference type="SUPFAM" id="SSF50104">
    <property type="entry name" value="Translation proteins SH3-like domain"/>
    <property type="match status" value="1"/>
</dbReference>
<dbReference type="AlphaFoldDB" id="C7RDB1"/>
<dbReference type="eggNOG" id="COG0250">
    <property type="taxonomic scope" value="Bacteria"/>
</dbReference>
<evidence type="ECO:0000313" key="11">
    <source>
        <dbReference type="EMBL" id="ACV29174.1"/>
    </source>
</evidence>
<dbReference type="GO" id="GO:0006353">
    <property type="term" value="P:DNA-templated transcription termination"/>
    <property type="evidence" value="ECO:0007669"/>
    <property type="project" value="UniProtKB-UniRule"/>
</dbReference>
<dbReference type="InterPro" id="IPR005824">
    <property type="entry name" value="KOW"/>
</dbReference>
<feature type="region of interest" description="Disordered" evidence="8">
    <location>
        <begin position="1"/>
        <end position="30"/>
    </location>
</feature>
<reference evidence="11 12" key="1">
    <citation type="journal article" date="2009" name="Stand. Genomic Sci.">
        <title>Complete genome sequence of Anaerococcus prevotii type strain (PC1).</title>
        <authorList>
            <person name="Labutti K."/>
            <person name="Pukall R."/>
            <person name="Steenblock K."/>
            <person name="Glavina Del Rio T."/>
            <person name="Tice H."/>
            <person name="Copeland A."/>
            <person name="Cheng J.F."/>
            <person name="Lucas S."/>
            <person name="Chen F."/>
            <person name="Nolan M."/>
            <person name="Bruce D."/>
            <person name="Goodwin L."/>
            <person name="Pitluck S."/>
            <person name="Ivanova N."/>
            <person name="Mavromatis K."/>
            <person name="Ovchinnikova G."/>
            <person name="Pati A."/>
            <person name="Chen A."/>
            <person name="Palaniappan K."/>
            <person name="Land M."/>
            <person name="Hauser L."/>
            <person name="Chang Y.J."/>
            <person name="Jeffries C.D."/>
            <person name="Chain P."/>
            <person name="Saunders E."/>
            <person name="Brettin T."/>
            <person name="Detter J.C."/>
            <person name="Han C."/>
            <person name="Goker M."/>
            <person name="Bristow J."/>
            <person name="Eisen J.A."/>
            <person name="Markowitz V."/>
            <person name="Hugenholtz P."/>
            <person name="Kyrpides N.C."/>
            <person name="Klenk H.P."/>
            <person name="Lapidus A."/>
        </authorList>
    </citation>
    <scope>NUCLEOTIDE SEQUENCE [LARGE SCALE GENOMIC DNA]</scope>
    <source>
        <strain evidence="12">ATCC 9321 / DSM 20548 / JCM 6508 / NCTC 11806 / PC1</strain>
    </source>
</reference>
<dbReference type="GO" id="GO:0005829">
    <property type="term" value="C:cytosol"/>
    <property type="evidence" value="ECO:0007669"/>
    <property type="project" value="TreeGrafter"/>
</dbReference>
<dbReference type="CDD" id="cd09891">
    <property type="entry name" value="NGN_Bact_1"/>
    <property type="match status" value="1"/>
</dbReference>
<evidence type="ECO:0000256" key="8">
    <source>
        <dbReference type="SAM" id="MobiDB-lite"/>
    </source>
</evidence>
<gene>
    <name evidence="5" type="primary">nusG</name>
    <name evidence="11" type="ordered locus">Apre_1148</name>
</gene>
<keyword evidence="3 5" id="KW-0805">Transcription regulation</keyword>
<dbReference type="InterPro" id="IPR006645">
    <property type="entry name" value="NGN-like_dom"/>
</dbReference>
<evidence type="ECO:0000256" key="3">
    <source>
        <dbReference type="ARBA" id="ARBA00023015"/>
    </source>
</evidence>
<dbReference type="PANTHER" id="PTHR30265">
    <property type="entry name" value="RHO-INTERACTING TRANSCRIPTION TERMINATION FACTOR NUSG"/>
    <property type="match status" value="1"/>
</dbReference>
<evidence type="ECO:0000259" key="10">
    <source>
        <dbReference type="SMART" id="SM00739"/>
    </source>
</evidence>
<dbReference type="SMART" id="SM00738">
    <property type="entry name" value="NGN"/>
    <property type="match status" value="1"/>
</dbReference>
<keyword evidence="1 5" id="KW-0806">Transcription termination</keyword>
<evidence type="ECO:0000256" key="5">
    <source>
        <dbReference type="HAMAP-Rule" id="MF_00948"/>
    </source>
</evidence>
<evidence type="ECO:0000256" key="2">
    <source>
        <dbReference type="ARBA" id="ARBA00022814"/>
    </source>
</evidence>
<dbReference type="InterPro" id="IPR008991">
    <property type="entry name" value="Translation_prot_SH3-like_sf"/>
</dbReference>
<dbReference type="SMART" id="SM00739">
    <property type="entry name" value="KOW"/>
    <property type="match status" value="1"/>
</dbReference>
<evidence type="ECO:0000313" key="12">
    <source>
        <dbReference type="Proteomes" id="UP000002294"/>
    </source>
</evidence>
<keyword evidence="4 5" id="KW-0804">Transcription</keyword>
<dbReference type="OrthoDB" id="9809075at2"/>
<protein>
    <recommendedName>
        <fullName evidence="5 6">Transcription termination/antitermination protein NusG</fullName>
    </recommendedName>
</protein>
<dbReference type="Proteomes" id="UP000002294">
    <property type="component" value="Chromosome"/>
</dbReference>
<organism evidence="11 12">
    <name type="scientific">Anaerococcus prevotii (strain ATCC 9321 / DSM 20548 / JCM 6508 / NCTC 11806 / PC1)</name>
    <name type="common">Peptostreptococcus prevotii</name>
    <name type="synonym">Peptococcus prevotii</name>
    <dbReference type="NCBI Taxonomy" id="525919"/>
    <lineage>
        <taxon>Bacteria</taxon>
        <taxon>Bacillati</taxon>
        <taxon>Bacillota</taxon>
        <taxon>Tissierellia</taxon>
        <taxon>Tissierellales</taxon>
        <taxon>Peptoniphilaceae</taxon>
        <taxon>Anaerococcus</taxon>
    </lineage>
</organism>
<sequence>MTDSYDFSENKEEENLSEDKEISTEESKDRDLEAIKENARWYVVHTYTGYENRVNDKIQMMIDNEQNPDILEVTVPTEEYVEVKNDTKKVKTRKLFPGYVMVKMNITNKSWYIIRNTQGVTGFVGPDGKPVALTPAEVRKFGVKDEAPILNINVNVGDDVNIISGPFEGFVAKVEEVDKEKGSIKAFVDMFGRDTLIDLDFTDIETI</sequence>
<comment type="function">
    <text evidence="5 7">Participates in transcription elongation, termination and antitermination.</text>
</comment>
<dbReference type="CDD" id="cd06091">
    <property type="entry name" value="KOW_NusG"/>
    <property type="match status" value="1"/>
</dbReference>
<dbReference type="EMBL" id="CP001708">
    <property type="protein sequence ID" value="ACV29174.1"/>
    <property type="molecule type" value="Genomic_DNA"/>
</dbReference>
<dbReference type="HAMAP" id="MF_00948">
    <property type="entry name" value="NusG"/>
    <property type="match status" value="1"/>
</dbReference>
<dbReference type="KEGG" id="apr:Apre_1148"/>
<name>C7RDB1_ANAPD</name>
<accession>C7RDB1</accession>
<dbReference type="STRING" id="525919.Apre_1148"/>
<dbReference type="PRINTS" id="PR00338">
    <property type="entry name" value="NUSGTNSCPFCT"/>
</dbReference>
<dbReference type="NCBIfam" id="TIGR00922">
    <property type="entry name" value="nusG"/>
    <property type="match status" value="1"/>
</dbReference>
<dbReference type="RefSeq" id="WP_015778076.1">
    <property type="nucleotide sequence ID" value="NC_013171.1"/>
</dbReference>
<dbReference type="InterPro" id="IPR001062">
    <property type="entry name" value="Transcrpt_antiterm_NusG"/>
</dbReference>
<dbReference type="GO" id="GO:0006354">
    <property type="term" value="P:DNA-templated transcription elongation"/>
    <property type="evidence" value="ECO:0007669"/>
    <property type="project" value="UniProtKB-UniRule"/>
</dbReference>
<feature type="domain" description="NusG-like N-terminal" evidence="9">
    <location>
        <begin position="38"/>
        <end position="145"/>
    </location>
</feature>
<dbReference type="Gene3D" id="3.30.70.940">
    <property type="entry name" value="NusG, N-terminal domain"/>
    <property type="match status" value="1"/>
</dbReference>
<dbReference type="InterPro" id="IPR043425">
    <property type="entry name" value="NusG-like"/>
</dbReference>
<dbReference type="Pfam" id="PF02357">
    <property type="entry name" value="NusG"/>
    <property type="match status" value="1"/>
</dbReference>